<proteinExistence type="predicted"/>
<gene>
    <name evidence="2" type="ORF">Hgul01_03749</name>
</gene>
<evidence type="ECO:0000313" key="3">
    <source>
        <dbReference type="Proteomes" id="UP001428290"/>
    </source>
</evidence>
<keyword evidence="1" id="KW-0812">Transmembrane</keyword>
<dbReference type="InterPro" id="IPR051790">
    <property type="entry name" value="Cytochrome_c-biogenesis_DsbD"/>
</dbReference>
<sequence length="221" mass="23968">MSQYFEAFLLGNGAILGNVCMLPLYPGMLAYLAGTQKQARPAWFMAGLGILVLSGILTLMLVVGLIAFLLQQSLSTILPVLLPLLYGTVIILGILMLLDRNPFTRMSQLQIPIMRHPAAGAFIYGLGLGPMTLPCTGPLVISAFLLGVGDPIALIDGILYFVWFGVGFGWPLVVLPLFAQPIQRAFTKWTTRSHSWLNRFSGILLLAIGLFGIVVEVLPNL</sequence>
<dbReference type="Proteomes" id="UP001428290">
    <property type="component" value="Unassembled WGS sequence"/>
</dbReference>
<dbReference type="EMBL" id="BAABRU010000014">
    <property type="protein sequence ID" value="GAA5529935.1"/>
    <property type="molecule type" value="Genomic_DNA"/>
</dbReference>
<evidence type="ECO:0008006" key="4">
    <source>
        <dbReference type="Google" id="ProtNLM"/>
    </source>
</evidence>
<keyword evidence="1" id="KW-1133">Transmembrane helix</keyword>
<dbReference type="PANTHER" id="PTHR31272">
    <property type="entry name" value="CYTOCHROME C-TYPE BIOGENESIS PROTEIN HI_1454-RELATED"/>
    <property type="match status" value="1"/>
</dbReference>
<feature type="transmembrane region" description="Helical" evidence="1">
    <location>
        <begin position="44"/>
        <end position="70"/>
    </location>
</feature>
<feature type="transmembrane region" description="Helical" evidence="1">
    <location>
        <begin position="200"/>
        <end position="218"/>
    </location>
</feature>
<evidence type="ECO:0000256" key="1">
    <source>
        <dbReference type="SAM" id="Phobius"/>
    </source>
</evidence>
<comment type="caution">
    <text evidence="2">The sequence shown here is derived from an EMBL/GenBank/DDBJ whole genome shotgun (WGS) entry which is preliminary data.</text>
</comment>
<feature type="transmembrane region" description="Helical" evidence="1">
    <location>
        <begin position="12"/>
        <end position="32"/>
    </location>
</feature>
<evidence type="ECO:0000313" key="2">
    <source>
        <dbReference type="EMBL" id="GAA5529935.1"/>
    </source>
</evidence>
<keyword evidence="1" id="KW-0472">Membrane</keyword>
<feature type="transmembrane region" description="Helical" evidence="1">
    <location>
        <begin position="76"/>
        <end position="98"/>
    </location>
</feature>
<dbReference type="RefSeq" id="WP_345723523.1">
    <property type="nucleotide sequence ID" value="NZ_BAABRU010000014.1"/>
</dbReference>
<feature type="transmembrane region" description="Helical" evidence="1">
    <location>
        <begin position="158"/>
        <end position="179"/>
    </location>
</feature>
<keyword evidence="3" id="KW-1185">Reference proteome</keyword>
<feature type="transmembrane region" description="Helical" evidence="1">
    <location>
        <begin position="119"/>
        <end position="146"/>
    </location>
</feature>
<reference evidence="2 3" key="1">
    <citation type="submission" date="2024-02" db="EMBL/GenBank/DDBJ databases">
        <title>Herpetosiphon gulosus NBRC 112829.</title>
        <authorList>
            <person name="Ichikawa N."/>
            <person name="Katano-Makiyama Y."/>
            <person name="Hidaka K."/>
        </authorList>
    </citation>
    <scope>NUCLEOTIDE SEQUENCE [LARGE SCALE GENOMIC DNA]</scope>
    <source>
        <strain evidence="2 3">NBRC 112829</strain>
    </source>
</reference>
<organism evidence="2 3">
    <name type="scientific">Herpetosiphon gulosus</name>
    <dbReference type="NCBI Taxonomy" id="1973496"/>
    <lineage>
        <taxon>Bacteria</taxon>
        <taxon>Bacillati</taxon>
        <taxon>Chloroflexota</taxon>
        <taxon>Chloroflexia</taxon>
        <taxon>Herpetosiphonales</taxon>
        <taxon>Herpetosiphonaceae</taxon>
        <taxon>Herpetosiphon</taxon>
    </lineage>
</organism>
<protein>
    <recommendedName>
        <fullName evidence="4">Cytochrome C biogenesis protein transmembrane domain-containing protein</fullName>
    </recommendedName>
</protein>
<name>A0ABP9X3F0_9CHLR</name>
<dbReference type="PANTHER" id="PTHR31272:SF9">
    <property type="entry name" value="BLL1027 PROTEIN"/>
    <property type="match status" value="1"/>
</dbReference>
<accession>A0ABP9X3F0</accession>